<dbReference type="Proteomes" id="UP001161757">
    <property type="component" value="Unassembled WGS sequence"/>
</dbReference>
<reference evidence="1" key="1">
    <citation type="submission" date="2023-01" db="EMBL/GenBank/DDBJ databases">
        <title>Exophiala dermititidis isolated from Cystic Fibrosis Patient.</title>
        <authorList>
            <person name="Kurbessoian T."/>
            <person name="Crocker A."/>
            <person name="Murante D."/>
            <person name="Hogan D.A."/>
            <person name="Stajich J.E."/>
        </authorList>
    </citation>
    <scope>NUCLEOTIDE SEQUENCE</scope>
    <source>
        <strain evidence="1">Ex8</strain>
    </source>
</reference>
<dbReference type="AlphaFoldDB" id="A0AAN6F1Z5"/>
<organism evidence="1 2">
    <name type="scientific">Exophiala dermatitidis</name>
    <name type="common">Black yeast-like fungus</name>
    <name type="synonym">Wangiella dermatitidis</name>
    <dbReference type="NCBI Taxonomy" id="5970"/>
    <lineage>
        <taxon>Eukaryota</taxon>
        <taxon>Fungi</taxon>
        <taxon>Dikarya</taxon>
        <taxon>Ascomycota</taxon>
        <taxon>Pezizomycotina</taxon>
        <taxon>Eurotiomycetes</taxon>
        <taxon>Chaetothyriomycetidae</taxon>
        <taxon>Chaetothyriales</taxon>
        <taxon>Herpotrichiellaceae</taxon>
        <taxon>Exophiala</taxon>
    </lineage>
</organism>
<proteinExistence type="predicted"/>
<gene>
    <name evidence="1" type="ORF">HRR80_002516</name>
</gene>
<name>A0AAN6F1Z5_EXODE</name>
<comment type="caution">
    <text evidence="1">The sequence shown here is derived from an EMBL/GenBank/DDBJ whole genome shotgun (WGS) entry which is preliminary data.</text>
</comment>
<accession>A0AAN6F1Z5</accession>
<evidence type="ECO:0000313" key="1">
    <source>
        <dbReference type="EMBL" id="KAJ8994017.1"/>
    </source>
</evidence>
<sequence length="129" mass="14549">MAPNYDSRGRLWILQVSSSLFRTCFRPATKARPKLLRHSTPTAFGRNELRFMYVISNKPTDQWQDLCLKSLHRVSGRSWLHATLYTITAASGDEFALHRLAYGNARFLNSPSGKFCPVNLLKASCKTGG</sequence>
<evidence type="ECO:0000313" key="2">
    <source>
        <dbReference type="Proteomes" id="UP001161757"/>
    </source>
</evidence>
<dbReference type="EMBL" id="JAJGCB010000003">
    <property type="protein sequence ID" value="KAJ8994017.1"/>
    <property type="molecule type" value="Genomic_DNA"/>
</dbReference>
<protein>
    <submittedName>
        <fullName evidence="1">Uncharacterized protein</fullName>
    </submittedName>
</protein>